<dbReference type="AlphaFoldDB" id="A0A834FKW8"/>
<protein>
    <submittedName>
        <fullName evidence="1">Uncharacterized protein</fullName>
    </submittedName>
</protein>
<evidence type="ECO:0000313" key="2">
    <source>
        <dbReference type="Proteomes" id="UP000646548"/>
    </source>
</evidence>
<proteinExistence type="predicted"/>
<sequence length="230" mass="25280">MSEEVESAAARSLDECESCELEEGDISAPAVTLLLRPPHFSFLPSVSSCFGGFPVSPPVASLSRFGSGRLGGAEHRSPAPVFLRDAPSRPPLSVFSKRRLLVLLLPSSPPPASDSLFPFKPARQSDRARVWRIREESSELLPPHALAITTHTPLLLLLRRRALLICKHEILLAVFRRCHFQIAAHPPPPPPGLTCETQSCQIALTWGRTDYECAVTHYRIDYCAGLKSDV</sequence>
<dbReference type="Proteomes" id="UP000646548">
    <property type="component" value="Unassembled WGS sequence"/>
</dbReference>
<name>A0A834FKW8_ORYME</name>
<comment type="caution">
    <text evidence="1">The sequence shown here is derived from an EMBL/GenBank/DDBJ whole genome shotgun (WGS) entry which is preliminary data.</text>
</comment>
<gene>
    <name evidence="1" type="ORF">FQA47_014617</name>
</gene>
<organism evidence="1 2">
    <name type="scientific">Oryzias melastigma</name>
    <name type="common">Marine medaka</name>
    <dbReference type="NCBI Taxonomy" id="30732"/>
    <lineage>
        <taxon>Eukaryota</taxon>
        <taxon>Metazoa</taxon>
        <taxon>Chordata</taxon>
        <taxon>Craniata</taxon>
        <taxon>Vertebrata</taxon>
        <taxon>Euteleostomi</taxon>
        <taxon>Actinopterygii</taxon>
        <taxon>Neopterygii</taxon>
        <taxon>Teleostei</taxon>
        <taxon>Neoteleostei</taxon>
        <taxon>Acanthomorphata</taxon>
        <taxon>Ovalentaria</taxon>
        <taxon>Atherinomorphae</taxon>
        <taxon>Beloniformes</taxon>
        <taxon>Adrianichthyidae</taxon>
        <taxon>Oryziinae</taxon>
        <taxon>Oryzias</taxon>
    </lineage>
</organism>
<evidence type="ECO:0000313" key="1">
    <source>
        <dbReference type="EMBL" id="KAF6736103.1"/>
    </source>
</evidence>
<dbReference type="EMBL" id="WKFB01000097">
    <property type="protein sequence ID" value="KAF6736103.1"/>
    <property type="molecule type" value="Genomic_DNA"/>
</dbReference>
<accession>A0A834FKW8</accession>
<reference evidence="1" key="1">
    <citation type="journal article" name="BMC Genomics">
        <title>Long-read sequencing and de novo genome assembly of marine medaka (Oryzias melastigma).</title>
        <authorList>
            <person name="Liang P."/>
            <person name="Saqib H.S.A."/>
            <person name="Ni X."/>
            <person name="Shen Y."/>
        </authorList>
    </citation>
    <scope>NUCLEOTIDE SEQUENCE</scope>
    <source>
        <strain evidence="1">Bigg-433</strain>
    </source>
</reference>